<dbReference type="InterPro" id="IPR054463">
    <property type="entry name" value="PexRD54_WY"/>
</dbReference>
<protein>
    <submittedName>
        <fullName evidence="11">RXLR phytopathogen effector protein WY-domain</fullName>
    </submittedName>
</protein>
<dbReference type="GO" id="GO:0005576">
    <property type="term" value="C:extracellular region"/>
    <property type="evidence" value="ECO:0007669"/>
    <property type="project" value="UniProtKB-SubCell"/>
</dbReference>
<evidence type="ECO:0000259" key="9">
    <source>
        <dbReference type="Pfam" id="PF18634"/>
    </source>
</evidence>
<feature type="domain" description="RxLR effector PexRD54 WY" evidence="10">
    <location>
        <begin position="286"/>
        <end position="326"/>
    </location>
</feature>
<feature type="domain" description="RXLR phytopathogen effector protein WY-domain" evidence="9">
    <location>
        <begin position="328"/>
        <end position="380"/>
    </location>
</feature>
<evidence type="ECO:0000256" key="7">
    <source>
        <dbReference type="SAM" id="MobiDB-lite"/>
    </source>
</evidence>
<dbReference type="GO" id="GO:0043657">
    <property type="term" value="C:host cell"/>
    <property type="evidence" value="ECO:0007669"/>
    <property type="project" value="UniProtKB-SubCell"/>
</dbReference>
<feature type="domain" description="RxLR effector PexRD54 WY" evidence="10">
    <location>
        <begin position="193"/>
        <end position="227"/>
    </location>
</feature>
<feature type="domain" description="RXLR phytopathogen effector protein WY-domain" evidence="9">
    <location>
        <begin position="230"/>
        <end position="257"/>
    </location>
</feature>
<name>A0A8S9VF38_PHYIN</name>
<evidence type="ECO:0000256" key="5">
    <source>
        <dbReference type="ARBA" id="ARBA00022729"/>
    </source>
</evidence>
<dbReference type="EMBL" id="JAACNO010000183">
    <property type="protein sequence ID" value="KAF4149228.1"/>
    <property type="molecule type" value="Genomic_DNA"/>
</dbReference>
<evidence type="ECO:0000256" key="1">
    <source>
        <dbReference type="ARBA" id="ARBA00004340"/>
    </source>
</evidence>
<dbReference type="Proteomes" id="UP000704712">
    <property type="component" value="Unassembled WGS sequence"/>
</dbReference>
<comment type="subcellular location">
    <subcellularLocation>
        <location evidence="1">Host cell</location>
    </subcellularLocation>
    <subcellularLocation>
        <location evidence="2">Secreted</location>
    </subcellularLocation>
</comment>
<feature type="domain" description="RXLR phytopathogen effector protein WY-domain" evidence="9">
    <location>
        <begin position="132"/>
        <end position="181"/>
    </location>
</feature>
<dbReference type="AlphaFoldDB" id="A0A8S9VF38"/>
<evidence type="ECO:0000256" key="8">
    <source>
        <dbReference type="SAM" id="SignalP"/>
    </source>
</evidence>
<evidence type="ECO:0000259" key="10">
    <source>
        <dbReference type="Pfam" id="PF22748"/>
    </source>
</evidence>
<dbReference type="Pfam" id="PF18634">
    <property type="entry name" value="RXLR_WY"/>
    <property type="match status" value="3"/>
</dbReference>
<feature type="region of interest" description="Disordered" evidence="7">
    <location>
        <begin position="50"/>
        <end position="74"/>
    </location>
</feature>
<evidence type="ECO:0000256" key="2">
    <source>
        <dbReference type="ARBA" id="ARBA00004613"/>
    </source>
</evidence>
<keyword evidence="6" id="KW-0843">Virulence</keyword>
<comment type="caution">
    <text evidence="11">The sequence shown here is derived from an EMBL/GenBank/DDBJ whole genome shotgun (WGS) entry which is preliminary data.</text>
</comment>
<evidence type="ECO:0000313" key="12">
    <source>
        <dbReference type="Proteomes" id="UP000704712"/>
    </source>
</evidence>
<dbReference type="InterPro" id="IPR040786">
    <property type="entry name" value="RXLR_WY"/>
</dbReference>
<accession>A0A8S9VF38</accession>
<comment type="similarity">
    <text evidence="3">Belongs to the RxLR effector family.</text>
</comment>
<feature type="chain" id="PRO_5035861522" evidence="8">
    <location>
        <begin position="23"/>
        <end position="451"/>
    </location>
</feature>
<organism evidence="11 12">
    <name type="scientific">Phytophthora infestans</name>
    <name type="common">Potato late blight agent</name>
    <name type="synonym">Botrytis infestans</name>
    <dbReference type="NCBI Taxonomy" id="4787"/>
    <lineage>
        <taxon>Eukaryota</taxon>
        <taxon>Sar</taxon>
        <taxon>Stramenopiles</taxon>
        <taxon>Oomycota</taxon>
        <taxon>Peronosporomycetes</taxon>
        <taxon>Peronosporales</taxon>
        <taxon>Peronosporaceae</taxon>
        <taxon>Phytophthora</taxon>
    </lineage>
</organism>
<gene>
    <name evidence="11" type="ORF">GN958_ATG01539</name>
</gene>
<evidence type="ECO:0000256" key="6">
    <source>
        <dbReference type="ARBA" id="ARBA00023026"/>
    </source>
</evidence>
<dbReference type="Pfam" id="PF22748">
    <property type="entry name" value="PexRD54_WY"/>
    <property type="match status" value="2"/>
</dbReference>
<reference evidence="11" key="1">
    <citation type="submission" date="2020-03" db="EMBL/GenBank/DDBJ databases">
        <title>Hybrid Assembly of Korean Phytophthora infestans isolates.</title>
        <authorList>
            <person name="Prokchorchik M."/>
            <person name="Lee Y."/>
            <person name="Seo J."/>
            <person name="Cho J.-H."/>
            <person name="Park Y.-E."/>
            <person name="Jang D.-C."/>
            <person name="Im J.-S."/>
            <person name="Choi J.-G."/>
            <person name="Park H.-J."/>
            <person name="Lee G.-B."/>
            <person name="Lee Y.-G."/>
            <person name="Hong S.-Y."/>
            <person name="Cho K."/>
            <person name="Sohn K.H."/>
        </authorList>
    </citation>
    <scope>NUCLEOTIDE SEQUENCE</scope>
    <source>
        <strain evidence="11">KR_2_A2</strain>
    </source>
</reference>
<feature type="signal peptide" evidence="8">
    <location>
        <begin position="1"/>
        <end position="22"/>
    </location>
</feature>
<keyword evidence="4" id="KW-0964">Secreted</keyword>
<evidence type="ECO:0000256" key="3">
    <source>
        <dbReference type="ARBA" id="ARBA00010400"/>
    </source>
</evidence>
<evidence type="ECO:0000256" key="4">
    <source>
        <dbReference type="ARBA" id="ARBA00022525"/>
    </source>
</evidence>
<proteinExistence type="inferred from homology"/>
<evidence type="ECO:0000313" key="11">
    <source>
        <dbReference type="EMBL" id="KAF4149228.1"/>
    </source>
</evidence>
<sequence>MGFSSNMLLTAVAFLAGVLSHASPNQSHNSKITAPYANVVSSSFSQGTAPKRLLRSSDSRVSAGDNNDERATVSGLSKIDNLMQRIRNSRSEKAAKRGSSPKSILHNSFETYILERLDDNPNLAQWFKLVAAYRKKNGKEAFSDLVIYYLLKTNSEEEVTTLIQSLKNTPGLKKIGASMQQSLSGAWTSKALQEKTDLTAVYRTLRLQEAGPKLDETPVFRQWLNYVESYRANNIGLEFTDLDMFVLLRKTMPEENLHCRYSMRDHADTMQLMLFSLSKSSHNTMNTVWLASKKSPKEVFKILSLSKAPMSAFDDASELIQWLRYVKAYRDGNQEENFSDAQIVRFLTEAKPLRTEWEFATLFQSLKGVPDLKTLAENMQLYLFRKWLVVHAPKKNYMHRTWEVHTLYYAERMGGKVGLEKVKALLDNDNPVGALTAAMKLGYLYFYYVVL</sequence>
<keyword evidence="5 8" id="KW-0732">Signal</keyword>